<evidence type="ECO:0000313" key="1">
    <source>
        <dbReference type="EMBL" id="KAJ1129761.1"/>
    </source>
</evidence>
<name>A0AAV7PQS3_PLEWA</name>
<sequence length="99" mass="11080">MNREGCIVFTYYDTEMQTAVDSIQYQVDTEEAGKRHSYNMPITGKEASHEGGRMSIHLKDITKVAQNEPKSATVESGGTRRDNIYEGVKDTGFVHLTAH</sequence>
<organism evidence="1 2">
    <name type="scientific">Pleurodeles waltl</name>
    <name type="common">Iberian ribbed newt</name>
    <dbReference type="NCBI Taxonomy" id="8319"/>
    <lineage>
        <taxon>Eukaryota</taxon>
        <taxon>Metazoa</taxon>
        <taxon>Chordata</taxon>
        <taxon>Craniata</taxon>
        <taxon>Vertebrata</taxon>
        <taxon>Euteleostomi</taxon>
        <taxon>Amphibia</taxon>
        <taxon>Batrachia</taxon>
        <taxon>Caudata</taxon>
        <taxon>Salamandroidea</taxon>
        <taxon>Salamandridae</taxon>
        <taxon>Pleurodelinae</taxon>
        <taxon>Pleurodeles</taxon>
    </lineage>
</organism>
<proteinExistence type="predicted"/>
<gene>
    <name evidence="1" type="ORF">NDU88_008126</name>
</gene>
<evidence type="ECO:0000313" key="2">
    <source>
        <dbReference type="Proteomes" id="UP001066276"/>
    </source>
</evidence>
<dbReference type="Proteomes" id="UP001066276">
    <property type="component" value="Chromosome 7"/>
</dbReference>
<keyword evidence="2" id="KW-1185">Reference proteome</keyword>
<accession>A0AAV7PQS3</accession>
<reference evidence="1" key="1">
    <citation type="journal article" date="2022" name="bioRxiv">
        <title>Sequencing and chromosome-scale assembly of the giantPleurodeles waltlgenome.</title>
        <authorList>
            <person name="Brown T."/>
            <person name="Elewa A."/>
            <person name="Iarovenko S."/>
            <person name="Subramanian E."/>
            <person name="Araus A.J."/>
            <person name="Petzold A."/>
            <person name="Susuki M."/>
            <person name="Suzuki K.-i.T."/>
            <person name="Hayashi T."/>
            <person name="Toyoda A."/>
            <person name="Oliveira C."/>
            <person name="Osipova E."/>
            <person name="Leigh N.D."/>
            <person name="Simon A."/>
            <person name="Yun M.H."/>
        </authorList>
    </citation>
    <scope>NUCLEOTIDE SEQUENCE</scope>
    <source>
        <strain evidence="1">20211129_DDA</strain>
        <tissue evidence="1">Liver</tissue>
    </source>
</reference>
<comment type="caution">
    <text evidence="1">The sequence shown here is derived from an EMBL/GenBank/DDBJ whole genome shotgun (WGS) entry which is preliminary data.</text>
</comment>
<dbReference type="AlphaFoldDB" id="A0AAV7PQS3"/>
<protein>
    <submittedName>
        <fullName evidence="1">Uncharacterized protein</fullName>
    </submittedName>
</protein>
<dbReference type="EMBL" id="JANPWB010000011">
    <property type="protein sequence ID" value="KAJ1129761.1"/>
    <property type="molecule type" value="Genomic_DNA"/>
</dbReference>